<dbReference type="Gene3D" id="3.40.50.300">
    <property type="entry name" value="P-loop containing nucleotide triphosphate hydrolases"/>
    <property type="match status" value="2"/>
</dbReference>
<name>A0A0G0PZI1_9BACT</name>
<comment type="caution">
    <text evidence="2">The sequence shown here is derived from an EMBL/GenBank/DDBJ whole genome shotgun (WGS) entry which is preliminary data.</text>
</comment>
<gene>
    <name evidence="2" type="ORF">UT63_C0097G0002</name>
</gene>
<dbReference type="PANTHER" id="PTHR47396">
    <property type="entry name" value="TYPE I RESTRICTION ENZYME ECOKI R PROTEIN"/>
    <property type="match status" value="1"/>
</dbReference>
<dbReference type="GO" id="GO:0005524">
    <property type="term" value="F:ATP binding"/>
    <property type="evidence" value="ECO:0007669"/>
    <property type="project" value="InterPro"/>
</dbReference>
<dbReference type="GO" id="GO:0003677">
    <property type="term" value="F:DNA binding"/>
    <property type="evidence" value="ECO:0007669"/>
    <property type="project" value="InterPro"/>
</dbReference>
<dbReference type="InterPro" id="IPR006935">
    <property type="entry name" value="Helicase/UvrB_N"/>
</dbReference>
<dbReference type="SUPFAM" id="SSF52540">
    <property type="entry name" value="P-loop containing nucleoside triphosphate hydrolases"/>
    <property type="match status" value="1"/>
</dbReference>
<feature type="domain" description="Helicase/UvrB N-terminal" evidence="1">
    <location>
        <begin position="45"/>
        <end position="254"/>
    </location>
</feature>
<evidence type="ECO:0000259" key="1">
    <source>
        <dbReference type="Pfam" id="PF04851"/>
    </source>
</evidence>
<dbReference type="GO" id="GO:0005829">
    <property type="term" value="C:cytosol"/>
    <property type="evidence" value="ECO:0007669"/>
    <property type="project" value="TreeGrafter"/>
</dbReference>
<sequence>MPPSNTDTQKFRNDELVLRVSSAVDRAKWDESKYEAFIEALCGSRKYQKEAIRTTLRYLLGEEYLNLKELARNNYENNAALERMYGPWPNMEKHLQLPGQLAASLDLATGTGKSYVLYGIAAILLAKGVVDKVLVLCPSTTIEDGLIEKFIELAGRADLRGLLPTDSKIVAPHIINASESITDGSICVENYHAILEHVGSSIRESLRGQGLRVAVLNDEAHHIANEAETKAKRWKEFLVSPEYGFRYVIGVSGTCYVGDRYFSDVIFRYSLKSAIEEKFVKKVEYVSEMPGTNDPDEKWQLIYNRHSEIKKQLKANKIRPLTIIVTPKIRRCIEVADELKAFLVNQTGIKPEIADEQILVVYNNAPDLDKLPSLNNSSSKVEWVVSVSMLNEGWDVKRVFQIVPHEEKAFNSKLLISQVLGRGLRVPDGWQGEQPTVTVFNHDSWASRIRRLVDEILEIERKLVSKAIAESAYHFELHNIDYTLEPVTERISRPKTDPYKLFEKGFINFADDFPTESVDVEFERAGSKEHYTWQTKIKHQTYTSLEVAREMFSRFDEIEDEKLRAIYSKEWPVKKLQEVVENSLKLKKWALATDSIKQKCLQSLGTLRRAESVTVRYAPKINSYTKTTTQARQVEHVSAAELKNLKTIFYTDQARSSFADEQVEFFDEVVEPGSDYKSVLISNRHDFKTPYNIAIADSENERRFINQMVKAENLPHYSSWVKSTPMGFYEVDYYWRKGEHPKRGKFNPDFFIKTDKLILVVEIKGKEELAEISEENKRKNEYALLHFKRINEYLAKEKSPVRYKFNFLTPDSFNKYFQSLREGKIETFQSELDVKLNPE</sequence>
<organism evidence="2 3">
    <name type="scientific">Candidatus Gottesmanbacteria bacterium GW2011_GWC2_39_8</name>
    <dbReference type="NCBI Taxonomy" id="1618450"/>
    <lineage>
        <taxon>Bacteria</taxon>
        <taxon>Candidatus Gottesmaniibacteriota</taxon>
    </lineage>
</organism>
<dbReference type="PANTHER" id="PTHR47396:SF1">
    <property type="entry name" value="ATP-DEPENDENT HELICASE IRC3-RELATED"/>
    <property type="match status" value="1"/>
</dbReference>
<dbReference type="Proteomes" id="UP000034539">
    <property type="component" value="Unassembled WGS sequence"/>
</dbReference>
<proteinExistence type="predicted"/>
<dbReference type="InterPro" id="IPR050742">
    <property type="entry name" value="Helicase_Restrict-Modif_Enz"/>
</dbReference>
<dbReference type="PATRIC" id="fig|1618450.3.peg.1511"/>
<dbReference type="EMBL" id="LBXN01000097">
    <property type="protein sequence ID" value="KKR30501.1"/>
    <property type="molecule type" value="Genomic_DNA"/>
</dbReference>
<protein>
    <submittedName>
        <fullName evidence="2">Type III restriction enzyme, res subunit</fullName>
    </submittedName>
</protein>
<accession>A0A0G0PZI1</accession>
<dbReference type="InterPro" id="IPR027417">
    <property type="entry name" value="P-loop_NTPase"/>
</dbReference>
<evidence type="ECO:0000313" key="2">
    <source>
        <dbReference type="EMBL" id="KKR30501.1"/>
    </source>
</evidence>
<dbReference type="Pfam" id="PF04851">
    <property type="entry name" value="ResIII"/>
    <property type="match status" value="1"/>
</dbReference>
<reference evidence="2 3" key="1">
    <citation type="journal article" date="2015" name="Nature">
        <title>rRNA introns, odd ribosomes, and small enigmatic genomes across a large radiation of phyla.</title>
        <authorList>
            <person name="Brown C.T."/>
            <person name="Hug L.A."/>
            <person name="Thomas B.C."/>
            <person name="Sharon I."/>
            <person name="Castelle C.J."/>
            <person name="Singh A."/>
            <person name="Wilkins M.J."/>
            <person name="Williams K.H."/>
            <person name="Banfield J.F."/>
        </authorList>
    </citation>
    <scope>NUCLEOTIDE SEQUENCE [LARGE SCALE GENOMIC DNA]</scope>
</reference>
<dbReference type="GO" id="GO:0016787">
    <property type="term" value="F:hydrolase activity"/>
    <property type="evidence" value="ECO:0007669"/>
    <property type="project" value="InterPro"/>
</dbReference>
<evidence type="ECO:0000313" key="3">
    <source>
        <dbReference type="Proteomes" id="UP000034539"/>
    </source>
</evidence>
<dbReference type="AlphaFoldDB" id="A0A0G0PZI1"/>